<keyword evidence="2" id="KW-1185">Reference proteome</keyword>
<dbReference type="EMBL" id="CP144913">
    <property type="protein sequence ID" value="WXB77676.1"/>
    <property type="molecule type" value="Genomic_DNA"/>
</dbReference>
<dbReference type="Proteomes" id="UP001382727">
    <property type="component" value="Chromosome"/>
</dbReference>
<protein>
    <submittedName>
        <fullName evidence="1">Uncharacterized protein</fullName>
    </submittedName>
</protein>
<name>A0ABZ2MKR3_9MICO</name>
<gene>
    <name evidence="1" type="ORF">V1351_06280</name>
</gene>
<reference evidence="1 2" key="1">
    <citation type="submission" date="2024-02" db="EMBL/GenBank/DDBJ databases">
        <title>Janibacter sp. nov., isolated from gut of marine sandworm.</title>
        <authorList>
            <person name="Kim B."/>
            <person name="Jun M.O."/>
            <person name="Shin N.-R."/>
        </authorList>
    </citation>
    <scope>NUCLEOTIDE SEQUENCE [LARGE SCALE GENOMIC DNA]</scope>
    <source>
        <strain evidence="1 2">A1S7</strain>
    </source>
</reference>
<dbReference type="RefSeq" id="WP_338751790.1">
    <property type="nucleotide sequence ID" value="NZ_CP144913.1"/>
</dbReference>
<accession>A0ABZ2MKR3</accession>
<evidence type="ECO:0000313" key="1">
    <source>
        <dbReference type="EMBL" id="WXB77676.1"/>
    </source>
</evidence>
<sequence length="88" mass="9479">MAKIRCDGVGEFTTFPEAEFRVFGGVLVHAVGAWHLTSGDVIEMVGHGKPLLHDGRPVVQLGGWAPPPSDPHVIGEFDTAYRRGVDDV</sequence>
<organism evidence="1 2">
    <name type="scientific">Janibacter alittae</name>
    <dbReference type="NCBI Taxonomy" id="3115209"/>
    <lineage>
        <taxon>Bacteria</taxon>
        <taxon>Bacillati</taxon>
        <taxon>Actinomycetota</taxon>
        <taxon>Actinomycetes</taxon>
        <taxon>Micrococcales</taxon>
        <taxon>Intrasporangiaceae</taxon>
        <taxon>Janibacter</taxon>
    </lineage>
</organism>
<proteinExistence type="predicted"/>
<evidence type="ECO:0000313" key="2">
    <source>
        <dbReference type="Proteomes" id="UP001382727"/>
    </source>
</evidence>